<dbReference type="Pfam" id="PF00692">
    <property type="entry name" value="dUTPase"/>
    <property type="match status" value="1"/>
</dbReference>
<dbReference type="CDD" id="cd07557">
    <property type="entry name" value="trimeric_dUTPase"/>
    <property type="match status" value="1"/>
</dbReference>
<evidence type="ECO:0000313" key="7">
    <source>
        <dbReference type="EMBL" id="QOS39684.1"/>
    </source>
</evidence>
<keyword evidence="4" id="KW-0546">Nucleotide metabolism</keyword>
<comment type="catalytic activity">
    <reaction evidence="5">
        <text>dUTP + H2O = dUMP + diphosphate + H(+)</text>
        <dbReference type="Rhea" id="RHEA:10248"/>
        <dbReference type="ChEBI" id="CHEBI:15377"/>
        <dbReference type="ChEBI" id="CHEBI:15378"/>
        <dbReference type="ChEBI" id="CHEBI:33019"/>
        <dbReference type="ChEBI" id="CHEBI:61555"/>
        <dbReference type="ChEBI" id="CHEBI:246422"/>
        <dbReference type="EC" id="3.6.1.23"/>
    </reaction>
</comment>
<dbReference type="GO" id="GO:0000287">
    <property type="term" value="F:magnesium ion binding"/>
    <property type="evidence" value="ECO:0007669"/>
    <property type="project" value="InterPro"/>
</dbReference>
<dbReference type="PANTHER" id="PTHR11241:SF0">
    <property type="entry name" value="DEOXYURIDINE 5'-TRIPHOSPHATE NUCLEOTIDOHYDROLASE"/>
    <property type="match status" value="1"/>
</dbReference>
<dbReference type="Gene3D" id="2.70.40.10">
    <property type="match status" value="1"/>
</dbReference>
<comment type="similarity">
    <text evidence="1">Belongs to the dUTPase family.</text>
</comment>
<sequence length="148" mass="16480">MTMRKFEIAKGFENEDVSLPTRATSKSAGYDLRSLETYRLKPGERHTFPTGLKACMEDDEVLYIFVRSSMAIKKGVRLSNSVGVIDADYYSNVDNDGHIMVSLFNFSDKEVEIVKGDRIAQGIFMKYLVVDDDIAAGTRTGGFGSTNK</sequence>
<dbReference type="AlphaFoldDB" id="A0A7M1XJ48"/>
<evidence type="ECO:0000256" key="3">
    <source>
        <dbReference type="ARBA" id="ARBA00022801"/>
    </source>
</evidence>
<dbReference type="KEGG" id="trc:DYE49_04080"/>
<keyword evidence="3 7" id="KW-0378">Hydrolase</keyword>
<proteinExistence type="inferred from homology"/>
<reference evidence="7 8" key="1">
    <citation type="submission" date="2018-08" db="EMBL/GenBank/DDBJ databases">
        <title>The first complete genome of Treponema rectale (CHPAT), a commensal spirochete of the bovine rectum.</title>
        <authorList>
            <person name="Staton G.J."/>
            <person name="Clegg S.R."/>
            <person name="Carter S.D."/>
            <person name="Radford A.D."/>
            <person name="Darby A."/>
            <person name="Hall N."/>
            <person name="Birtles R.J."/>
            <person name="Evans N.J."/>
        </authorList>
    </citation>
    <scope>NUCLEOTIDE SEQUENCE [LARGE SCALE GENOMIC DNA]</scope>
    <source>
        <strain evidence="7 8">CHPA</strain>
    </source>
</reference>
<dbReference type="InterPro" id="IPR036157">
    <property type="entry name" value="dUTPase-like_sf"/>
</dbReference>
<evidence type="ECO:0000259" key="6">
    <source>
        <dbReference type="Pfam" id="PF00692"/>
    </source>
</evidence>
<evidence type="ECO:0000313" key="8">
    <source>
        <dbReference type="Proteomes" id="UP000593591"/>
    </source>
</evidence>
<dbReference type="NCBIfam" id="TIGR00576">
    <property type="entry name" value="dut"/>
    <property type="match status" value="1"/>
</dbReference>
<dbReference type="GO" id="GO:0046081">
    <property type="term" value="P:dUTP catabolic process"/>
    <property type="evidence" value="ECO:0007669"/>
    <property type="project" value="InterPro"/>
</dbReference>
<dbReference type="SUPFAM" id="SSF51283">
    <property type="entry name" value="dUTPase-like"/>
    <property type="match status" value="1"/>
</dbReference>
<organism evidence="7 8">
    <name type="scientific">Treponema rectale</name>
    <dbReference type="NCBI Taxonomy" id="744512"/>
    <lineage>
        <taxon>Bacteria</taxon>
        <taxon>Pseudomonadati</taxon>
        <taxon>Spirochaetota</taxon>
        <taxon>Spirochaetia</taxon>
        <taxon>Spirochaetales</taxon>
        <taxon>Treponemataceae</taxon>
        <taxon>Treponema</taxon>
    </lineage>
</organism>
<evidence type="ECO:0000256" key="2">
    <source>
        <dbReference type="ARBA" id="ARBA00012379"/>
    </source>
</evidence>
<dbReference type="InterPro" id="IPR033704">
    <property type="entry name" value="dUTPase_trimeric"/>
</dbReference>
<dbReference type="InterPro" id="IPR008181">
    <property type="entry name" value="dUTPase"/>
</dbReference>
<accession>A0A7M1XJ48</accession>
<evidence type="ECO:0000256" key="5">
    <source>
        <dbReference type="ARBA" id="ARBA00047686"/>
    </source>
</evidence>
<protein>
    <recommendedName>
        <fullName evidence="2">dUTP diphosphatase</fullName>
        <ecNumber evidence="2">3.6.1.23</ecNumber>
    </recommendedName>
</protein>
<gene>
    <name evidence="7" type="ORF">DYE49_04080</name>
</gene>
<dbReference type="GO" id="GO:0004170">
    <property type="term" value="F:dUTP diphosphatase activity"/>
    <property type="evidence" value="ECO:0007669"/>
    <property type="project" value="UniProtKB-EC"/>
</dbReference>
<dbReference type="GO" id="GO:0006226">
    <property type="term" value="P:dUMP biosynthetic process"/>
    <property type="evidence" value="ECO:0007669"/>
    <property type="project" value="InterPro"/>
</dbReference>
<feature type="domain" description="dUTPase-like" evidence="6">
    <location>
        <begin position="17"/>
        <end position="129"/>
    </location>
</feature>
<dbReference type="EMBL" id="CP031517">
    <property type="protein sequence ID" value="QOS39684.1"/>
    <property type="molecule type" value="Genomic_DNA"/>
</dbReference>
<name>A0A7M1XJ48_9SPIR</name>
<dbReference type="InterPro" id="IPR029054">
    <property type="entry name" value="dUTPase-like"/>
</dbReference>
<dbReference type="Proteomes" id="UP000593591">
    <property type="component" value="Chromosome"/>
</dbReference>
<dbReference type="EC" id="3.6.1.23" evidence="2"/>
<evidence type="ECO:0000256" key="4">
    <source>
        <dbReference type="ARBA" id="ARBA00023080"/>
    </source>
</evidence>
<dbReference type="PANTHER" id="PTHR11241">
    <property type="entry name" value="DEOXYURIDINE 5'-TRIPHOSPHATE NUCLEOTIDOHYDROLASE"/>
    <property type="match status" value="1"/>
</dbReference>
<evidence type="ECO:0000256" key="1">
    <source>
        <dbReference type="ARBA" id="ARBA00006581"/>
    </source>
</evidence>